<reference evidence="1" key="1">
    <citation type="submission" date="2019-06" db="EMBL/GenBank/DDBJ databases">
        <authorList>
            <person name="Zheng W."/>
        </authorList>
    </citation>
    <scope>NUCLEOTIDE SEQUENCE</scope>
    <source>
        <strain evidence="1">QDHG01</strain>
    </source>
</reference>
<protein>
    <submittedName>
        <fullName evidence="1">Uncharacterized protein</fullName>
    </submittedName>
</protein>
<gene>
    <name evidence="1" type="ORF">FGO68_gene9326</name>
</gene>
<evidence type="ECO:0000313" key="1">
    <source>
        <dbReference type="EMBL" id="TNV84470.1"/>
    </source>
</evidence>
<proteinExistence type="predicted"/>
<organism evidence="1 2">
    <name type="scientific">Halteria grandinella</name>
    <dbReference type="NCBI Taxonomy" id="5974"/>
    <lineage>
        <taxon>Eukaryota</taxon>
        <taxon>Sar</taxon>
        <taxon>Alveolata</taxon>
        <taxon>Ciliophora</taxon>
        <taxon>Intramacronucleata</taxon>
        <taxon>Spirotrichea</taxon>
        <taxon>Stichotrichia</taxon>
        <taxon>Sporadotrichida</taxon>
        <taxon>Halteriidae</taxon>
        <taxon>Halteria</taxon>
    </lineage>
</organism>
<evidence type="ECO:0000313" key="2">
    <source>
        <dbReference type="Proteomes" id="UP000785679"/>
    </source>
</evidence>
<dbReference type="EMBL" id="RRYP01002732">
    <property type="protein sequence ID" value="TNV84470.1"/>
    <property type="molecule type" value="Genomic_DNA"/>
</dbReference>
<dbReference type="AlphaFoldDB" id="A0A8J8T7E7"/>
<keyword evidence="2" id="KW-1185">Reference proteome</keyword>
<dbReference type="Proteomes" id="UP000785679">
    <property type="component" value="Unassembled WGS sequence"/>
</dbReference>
<comment type="caution">
    <text evidence="1">The sequence shown here is derived from an EMBL/GenBank/DDBJ whole genome shotgun (WGS) entry which is preliminary data.</text>
</comment>
<sequence>MITVYSPLATLLIFQIKIQLVRDIFKQGILRFQKLQLGDYAKLGQINCDIKTHTFVINSEFENEINLDKVKIEKELIFQIAKAENWIISLFGTIKEIPDSIVIVVTDCLSFCIELLQLIHTKKKDLKKLMVKIYPHNRQMPHQLEKLYLAIGAFRGLQKLTVSIFENDENWLRNLRNSIDQNFQLRKIHVLGVTSSQTYQSSEQIDRQEDIPHKKQQLIKKVDDLPISSQFKKIPFISFQINKSHLNAQIVRMHHFERMILLSVSSAPASQPRSITITQSISDVKDTHIDLYRSQRSGVKPIAATIIQLSANIFHWSQGDTYNSARIPSYYGNFHNPNPNPQYIGELKENINSIP</sequence>
<accession>A0A8J8T7E7</accession>
<name>A0A8J8T7E7_HALGN</name>